<evidence type="ECO:0000256" key="1">
    <source>
        <dbReference type="SAM" id="Phobius"/>
    </source>
</evidence>
<sequence length="109" mass="11924">MFTFMQNVLYNFFISLGVIIGGCIFGGLAATLNGHPPLKTMLDLCEKIKIWAIIVALGGTFPSFKILQVGLFNGDIRSLAKQVLYILSALMGAQVGYLLMYYLEGRGNV</sequence>
<dbReference type="AlphaFoldDB" id="A0A833HQJ7"/>
<comment type="caution">
    <text evidence="2">The sequence shown here is derived from an EMBL/GenBank/DDBJ whole genome shotgun (WGS) entry which is preliminary data.</text>
</comment>
<keyword evidence="1" id="KW-0472">Membrane</keyword>
<dbReference type="Proteomes" id="UP000465601">
    <property type="component" value="Unassembled WGS sequence"/>
</dbReference>
<dbReference type="Pfam" id="PF14034">
    <property type="entry name" value="Spore_YtrH"/>
    <property type="match status" value="1"/>
</dbReference>
<dbReference type="InterPro" id="IPR025689">
    <property type="entry name" value="Spore_YtrH"/>
</dbReference>
<proteinExistence type="predicted"/>
<dbReference type="OrthoDB" id="2381692at2"/>
<organism evidence="2 3">
    <name type="scientific">Alkaliphilus serpentinus</name>
    <dbReference type="NCBI Taxonomy" id="1482731"/>
    <lineage>
        <taxon>Bacteria</taxon>
        <taxon>Bacillati</taxon>
        <taxon>Bacillota</taxon>
        <taxon>Clostridia</taxon>
        <taxon>Peptostreptococcales</taxon>
        <taxon>Natronincolaceae</taxon>
        <taxon>Alkaliphilus</taxon>
    </lineage>
</organism>
<dbReference type="EMBL" id="WBZB01000012">
    <property type="protein sequence ID" value="KAB3531830.1"/>
    <property type="molecule type" value="Genomic_DNA"/>
</dbReference>
<protein>
    <submittedName>
        <fullName evidence="2">Sporulation protein</fullName>
    </submittedName>
</protein>
<feature type="transmembrane region" description="Helical" evidence="1">
    <location>
        <begin position="12"/>
        <end position="30"/>
    </location>
</feature>
<keyword evidence="1" id="KW-0812">Transmembrane</keyword>
<accession>A0A833HQJ7</accession>
<dbReference type="RefSeq" id="WP_151865010.1">
    <property type="nucleotide sequence ID" value="NZ_WBZB01000012.1"/>
</dbReference>
<feature type="transmembrane region" description="Helical" evidence="1">
    <location>
        <begin position="50"/>
        <end position="71"/>
    </location>
</feature>
<name>A0A833HQJ7_9FIRM</name>
<evidence type="ECO:0000313" key="2">
    <source>
        <dbReference type="EMBL" id="KAB3531830.1"/>
    </source>
</evidence>
<gene>
    <name evidence="2" type="ORF">F8153_03685</name>
</gene>
<keyword evidence="3" id="KW-1185">Reference proteome</keyword>
<feature type="transmembrane region" description="Helical" evidence="1">
    <location>
        <begin position="83"/>
        <end position="103"/>
    </location>
</feature>
<keyword evidence="1" id="KW-1133">Transmembrane helix</keyword>
<evidence type="ECO:0000313" key="3">
    <source>
        <dbReference type="Proteomes" id="UP000465601"/>
    </source>
</evidence>
<reference evidence="2 3" key="1">
    <citation type="submission" date="2019-10" db="EMBL/GenBank/DDBJ databases">
        <title>Alkaliphilus serpentinus sp. nov. and Alkaliphilus pronyensis sp. nov., two novel anaerobic alkaliphilic species isolated from the serpentinized-hosted hydrothermal field of the Prony Bay (New Caledonia).</title>
        <authorList>
            <person name="Postec A."/>
        </authorList>
    </citation>
    <scope>NUCLEOTIDE SEQUENCE [LARGE SCALE GENOMIC DNA]</scope>
    <source>
        <strain evidence="2 3">LacT</strain>
    </source>
</reference>